<dbReference type="Gene3D" id="3.40.50.2300">
    <property type="match status" value="1"/>
</dbReference>
<dbReference type="SUPFAM" id="SSF55874">
    <property type="entry name" value="ATPase domain of HSP90 chaperone/DNA topoisomerase II/histidine kinase"/>
    <property type="match status" value="1"/>
</dbReference>
<dbReference type="PROSITE" id="PS50113">
    <property type="entry name" value="PAC"/>
    <property type="match status" value="1"/>
</dbReference>
<dbReference type="InterPro" id="IPR035965">
    <property type="entry name" value="PAS-like_dom_sf"/>
</dbReference>
<dbReference type="SUPFAM" id="SSF52172">
    <property type="entry name" value="CheY-like"/>
    <property type="match status" value="1"/>
</dbReference>
<dbReference type="SUPFAM" id="SSF55785">
    <property type="entry name" value="PYP-like sensor domain (PAS domain)"/>
    <property type="match status" value="1"/>
</dbReference>
<reference evidence="12" key="1">
    <citation type="submission" date="2022-06" db="EMBL/GenBank/DDBJ databases">
        <title>Gramella sediminis sp. nov., isolated from deep-sea sediment of the Indian Ocean.</title>
        <authorList>
            <person name="Yang L."/>
        </authorList>
    </citation>
    <scope>NUCLEOTIDE SEQUENCE</scope>
    <source>
        <strain evidence="12">HMD3159</strain>
    </source>
</reference>
<keyword evidence="4" id="KW-0808">Transferase</keyword>
<dbReference type="PROSITE" id="PS50110">
    <property type="entry name" value="RESPONSE_REGULATORY"/>
    <property type="match status" value="1"/>
</dbReference>
<dbReference type="SMART" id="SM00388">
    <property type="entry name" value="HisKA"/>
    <property type="match status" value="1"/>
</dbReference>
<dbReference type="CDD" id="cd17546">
    <property type="entry name" value="REC_hyHK_CKI1_RcsC-like"/>
    <property type="match status" value="1"/>
</dbReference>
<dbReference type="EC" id="2.7.13.3" evidence="2"/>
<evidence type="ECO:0000256" key="6">
    <source>
        <dbReference type="PROSITE-ProRule" id="PRU00169"/>
    </source>
</evidence>
<keyword evidence="7" id="KW-0175">Coiled coil</keyword>
<accession>A0ABT0Z532</accession>
<evidence type="ECO:0000256" key="5">
    <source>
        <dbReference type="ARBA" id="ARBA00022777"/>
    </source>
</evidence>
<dbReference type="CDD" id="cd00082">
    <property type="entry name" value="HisKA"/>
    <property type="match status" value="1"/>
</dbReference>
<dbReference type="PROSITE" id="PS50112">
    <property type="entry name" value="PAS"/>
    <property type="match status" value="1"/>
</dbReference>
<dbReference type="Pfam" id="PF08448">
    <property type="entry name" value="PAS_4"/>
    <property type="match status" value="1"/>
</dbReference>
<dbReference type="InterPro" id="IPR001789">
    <property type="entry name" value="Sig_transdc_resp-reg_receiver"/>
</dbReference>
<keyword evidence="5" id="KW-0418">Kinase</keyword>
<dbReference type="Pfam" id="PF00072">
    <property type="entry name" value="Response_reg"/>
    <property type="match status" value="1"/>
</dbReference>
<feature type="coiled-coil region" evidence="7">
    <location>
        <begin position="7"/>
        <end position="53"/>
    </location>
</feature>
<evidence type="ECO:0000259" key="9">
    <source>
        <dbReference type="PROSITE" id="PS50110"/>
    </source>
</evidence>
<dbReference type="SMART" id="SM00387">
    <property type="entry name" value="HATPase_c"/>
    <property type="match status" value="1"/>
</dbReference>
<dbReference type="CDD" id="cd16922">
    <property type="entry name" value="HATPase_EvgS-ArcB-TorS-like"/>
    <property type="match status" value="1"/>
</dbReference>
<dbReference type="InterPro" id="IPR004358">
    <property type="entry name" value="Sig_transdc_His_kin-like_C"/>
</dbReference>
<comment type="caution">
    <text evidence="12">The sequence shown here is derived from an EMBL/GenBank/DDBJ whole genome shotgun (WGS) entry which is preliminary data.</text>
</comment>
<dbReference type="InterPro" id="IPR003661">
    <property type="entry name" value="HisK_dim/P_dom"/>
</dbReference>
<feature type="domain" description="PAC" evidence="11">
    <location>
        <begin position="122"/>
        <end position="180"/>
    </location>
</feature>
<evidence type="ECO:0000256" key="7">
    <source>
        <dbReference type="SAM" id="Coils"/>
    </source>
</evidence>
<dbReference type="CDD" id="cd00130">
    <property type="entry name" value="PAS"/>
    <property type="match status" value="1"/>
</dbReference>
<evidence type="ECO:0000313" key="13">
    <source>
        <dbReference type="Proteomes" id="UP001155077"/>
    </source>
</evidence>
<dbReference type="InterPro" id="IPR000014">
    <property type="entry name" value="PAS"/>
</dbReference>
<evidence type="ECO:0000259" key="10">
    <source>
        <dbReference type="PROSITE" id="PS50112"/>
    </source>
</evidence>
<dbReference type="Gene3D" id="1.10.287.130">
    <property type="match status" value="1"/>
</dbReference>
<dbReference type="PROSITE" id="PS50109">
    <property type="entry name" value="HIS_KIN"/>
    <property type="match status" value="1"/>
</dbReference>
<dbReference type="InterPro" id="IPR000700">
    <property type="entry name" value="PAS-assoc_C"/>
</dbReference>
<dbReference type="InterPro" id="IPR036890">
    <property type="entry name" value="HATPase_C_sf"/>
</dbReference>
<dbReference type="Gene3D" id="3.30.450.20">
    <property type="entry name" value="PAS domain"/>
    <property type="match status" value="1"/>
</dbReference>
<dbReference type="Gene3D" id="3.30.565.10">
    <property type="entry name" value="Histidine kinase-like ATPase, C-terminal domain"/>
    <property type="match status" value="1"/>
</dbReference>
<keyword evidence="12" id="KW-0547">Nucleotide-binding</keyword>
<keyword evidence="13" id="KW-1185">Reference proteome</keyword>
<dbReference type="PANTHER" id="PTHR43047">
    <property type="entry name" value="TWO-COMPONENT HISTIDINE PROTEIN KINASE"/>
    <property type="match status" value="1"/>
</dbReference>
<evidence type="ECO:0000313" key="12">
    <source>
        <dbReference type="EMBL" id="MCM8569879.1"/>
    </source>
</evidence>
<keyword evidence="3 6" id="KW-0597">Phosphoprotein</keyword>
<dbReference type="InterPro" id="IPR005467">
    <property type="entry name" value="His_kinase_dom"/>
</dbReference>
<feature type="modified residue" description="4-aspartylphosphate" evidence="6">
    <location>
        <position position="506"/>
    </location>
</feature>
<dbReference type="InterPro" id="IPR003594">
    <property type="entry name" value="HATPase_dom"/>
</dbReference>
<sequence>MNNSKTREELLKEFEVLQKDYKALKSRLENTVLKNTRTELDLTLAKKKEEKNELHLMSIYNTVEDVIFQLNVEENGDFRFNLANKAFFAVTGLTETQVIGKLVSEVIPEPSLSLVIKKYNEAITERKIVKWEEVSNYPSGELTGQVTVSPIFDKNGKCIELVGSVHDITDLKKREELLKQKNFEIEKKNRELKKAIKKAEDSDRLKSAFLANMSHEIRTPMNGILGFSELLQEADLSIEEQREYIDIIRKSGTRMLNIINDIIDISKIESNQVELHLREANINEKIRYAYRLFKPDFEIKDLKVNCEMPLPDEKVTIITDGEKLYAILTNLVSNAIKYTPEGSIEFGYTLNEKKGEFEFFVKDTGIGIPKDSQEAIFKRFVQAAISDRKAIQGAGLGLSITKAYVEMLGGRIWVDSKEGEGSSFHFTIPQKSVPEKTKKSISQKHVSIPKELENLKMLIVEDDSISKLFVRKIIKDFIPEIKEAGNGLEAVETCRKNPDLDLILMDMQMPEMNGFEATRKIREFNKDIIIIAQTAYSFSSDKQKALEAGCTDYISKPLSRKKLLQKIQEYF</sequence>
<evidence type="ECO:0000259" key="8">
    <source>
        <dbReference type="PROSITE" id="PS50109"/>
    </source>
</evidence>
<feature type="domain" description="Response regulatory" evidence="9">
    <location>
        <begin position="456"/>
        <end position="571"/>
    </location>
</feature>
<name>A0ABT0Z532_9FLAO</name>
<dbReference type="PRINTS" id="PR00344">
    <property type="entry name" value="BCTRLSENSOR"/>
</dbReference>
<comment type="catalytic activity">
    <reaction evidence="1">
        <text>ATP + protein L-histidine = ADP + protein N-phospho-L-histidine.</text>
        <dbReference type="EC" id="2.7.13.3"/>
    </reaction>
</comment>
<dbReference type="Pfam" id="PF02518">
    <property type="entry name" value="HATPase_c"/>
    <property type="match status" value="1"/>
</dbReference>
<dbReference type="Pfam" id="PF00512">
    <property type="entry name" value="HisKA"/>
    <property type="match status" value="1"/>
</dbReference>
<evidence type="ECO:0000256" key="4">
    <source>
        <dbReference type="ARBA" id="ARBA00022679"/>
    </source>
</evidence>
<dbReference type="SUPFAM" id="SSF47384">
    <property type="entry name" value="Homodimeric domain of signal transducing histidine kinase"/>
    <property type="match status" value="1"/>
</dbReference>
<dbReference type="SMART" id="SM00448">
    <property type="entry name" value="REC"/>
    <property type="match status" value="1"/>
</dbReference>
<evidence type="ECO:0000256" key="3">
    <source>
        <dbReference type="ARBA" id="ARBA00022553"/>
    </source>
</evidence>
<dbReference type="RefSeq" id="WP_252113391.1">
    <property type="nucleotide sequence ID" value="NZ_JAMSCK010000003.1"/>
</dbReference>
<proteinExistence type="predicted"/>
<dbReference type="InterPro" id="IPR036097">
    <property type="entry name" value="HisK_dim/P_sf"/>
</dbReference>
<keyword evidence="12" id="KW-0067">ATP-binding</keyword>
<evidence type="ECO:0000256" key="1">
    <source>
        <dbReference type="ARBA" id="ARBA00000085"/>
    </source>
</evidence>
<dbReference type="GO" id="GO:0005524">
    <property type="term" value="F:ATP binding"/>
    <property type="evidence" value="ECO:0007669"/>
    <property type="project" value="UniProtKB-KW"/>
</dbReference>
<evidence type="ECO:0000256" key="2">
    <source>
        <dbReference type="ARBA" id="ARBA00012438"/>
    </source>
</evidence>
<dbReference type="EMBL" id="JAMSCK010000003">
    <property type="protein sequence ID" value="MCM8569879.1"/>
    <property type="molecule type" value="Genomic_DNA"/>
</dbReference>
<organism evidence="12 13">
    <name type="scientific">Gramella jeungdoensis</name>
    <dbReference type="NCBI Taxonomy" id="708091"/>
    <lineage>
        <taxon>Bacteria</taxon>
        <taxon>Pseudomonadati</taxon>
        <taxon>Bacteroidota</taxon>
        <taxon>Flavobacteriia</taxon>
        <taxon>Flavobacteriales</taxon>
        <taxon>Flavobacteriaceae</taxon>
        <taxon>Christiangramia</taxon>
    </lineage>
</organism>
<dbReference type="InterPro" id="IPR011006">
    <property type="entry name" value="CheY-like_superfamily"/>
</dbReference>
<dbReference type="InterPro" id="IPR013656">
    <property type="entry name" value="PAS_4"/>
</dbReference>
<dbReference type="NCBIfam" id="TIGR00229">
    <property type="entry name" value="sensory_box"/>
    <property type="match status" value="1"/>
</dbReference>
<feature type="domain" description="Histidine kinase" evidence="8">
    <location>
        <begin position="212"/>
        <end position="432"/>
    </location>
</feature>
<dbReference type="Proteomes" id="UP001155077">
    <property type="component" value="Unassembled WGS sequence"/>
</dbReference>
<dbReference type="SMART" id="SM00091">
    <property type="entry name" value="PAS"/>
    <property type="match status" value="1"/>
</dbReference>
<protein>
    <recommendedName>
        <fullName evidence="2">histidine kinase</fullName>
        <ecNumber evidence="2">2.7.13.3</ecNumber>
    </recommendedName>
</protein>
<feature type="coiled-coil region" evidence="7">
    <location>
        <begin position="168"/>
        <end position="205"/>
    </location>
</feature>
<gene>
    <name evidence="12" type="ORF">NE848_10845</name>
</gene>
<feature type="domain" description="PAS" evidence="10">
    <location>
        <begin position="52"/>
        <end position="126"/>
    </location>
</feature>
<evidence type="ECO:0000259" key="11">
    <source>
        <dbReference type="PROSITE" id="PS50113"/>
    </source>
</evidence>